<dbReference type="RefSeq" id="WP_268944091.1">
    <property type="nucleotide sequence ID" value="NZ_JAPTYD010000061.1"/>
</dbReference>
<name>A0ABT4JA47_9RHOB</name>
<proteinExistence type="predicted"/>
<gene>
    <name evidence="1" type="ORF">OU682_20590</name>
</gene>
<sequence>MSRSVPLRAGREVEVRGLAGRVQMLKDCAVIAEHPRGTDMLILRNEAHYEGEVTSRVRAPMPLGRMGRRLQEIAAAKVQHRSLDLYARLAEVAR</sequence>
<evidence type="ECO:0000313" key="1">
    <source>
        <dbReference type="EMBL" id="MCZ0963994.1"/>
    </source>
</evidence>
<reference evidence="1" key="1">
    <citation type="submission" date="2022-12" db="EMBL/GenBank/DDBJ databases">
        <title>Paracoccus sp. EF6 isolated from a lake water.</title>
        <authorList>
            <person name="Liu H."/>
        </authorList>
    </citation>
    <scope>NUCLEOTIDE SEQUENCE</scope>
    <source>
        <strain evidence="1">EF6</strain>
    </source>
</reference>
<comment type="caution">
    <text evidence="1">The sequence shown here is derived from an EMBL/GenBank/DDBJ whole genome shotgun (WGS) entry which is preliminary data.</text>
</comment>
<dbReference type="Proteomes" id="UP001149822">
    <property type="component" value="Unassembled WGS sequence"/>
</dbReference>
<evidence type="ECO:0000313" key="2">
    <source>
        <dbReference type="Proteomes" id="UP001149822"/>
    </source>
</evidence>
<keyword evidence="2" id="KW-1185">Reference proteome</keyword>
<dbReference type="EMBL" id="JAPTYD010000061">
    <property type="protein sequence ID" value="MCZ0963994.1"/>
    <property type="molecule type" value="Genomic_DNA"/>
</dbReference>
<protein>
    <submittedName>
        <fullName evidence="1">Uncharacterized protein</fullName>
    </submittedName>
</protein>
<organism evidence="1 2">
    <name type="scientific">Paracoccus benzoatiresistens</name>
    <dbReference type="NCBI Taxonomy" id="2997341"/>
    <lineage>
        <taxon>Bacteria</taxon>
        <taxon>Pseudomonadati</taxon>
        <taxon>Pseudomonadota</taxon>
        <taxon>Alphaproteobacteria</taxon>
        <taxon>Rhodobacterales</taxon>
        <taxon>Paracoccaceae</taxon>
        <taxon>Paracoccus</taxon>
    </lineage>
</organism>
<accession>A0ABT4JA47</accession>